<dbReference type="PANTHER" id="PTHR10357:SF179">
    <property type="entry name" value="NEUTRAL AND BASIC AMINO ACID TRANSPORT PROTEIN RBAT"/>
    <property type="match status" value="1"/>
</dbReference>
<protein>
    <recommendedName>
        <fullName evidence="1">Glycosyl hydrolase family 13 catalytic domain-containing protein</fullName>
    </recommendedName>
</protein>
<dbReference type="GO" id="GO:0004556">
    <property type="term" value="F:alpha-amylase activity"/>
    <property type="evidence" value="ECO:0007669"/>
    <property type="project" value="TreeGrafter"/>
</dbReference>
<name>A0A821TJU0_9BILA</name>
<feature type="non-terminal residue" evidence="2">
    <location>
        <position position="1"/>
    </location>
</feature>
<feature type="domain" description="Glycosyl hydrolase family 13 catalytic" evidence="1">
    <location>
        <begin position="1"/>
        <end position="40"/>
    </location>
</feature>
<reference evidence="2" key="1">
    <citation type="submission" date="2021-02" db="EMBL/GenBank/DDBJ databases">
        <authorList>
            <person name="Nowell W R."/>
        </authorList>
    </citation>
    <scope>NUCLEOTIDE SEQUENCE</scope>
</reference>
<dbReference type="AlphaFoldDB" id="A0A821TJU0"/>
<proteinExistence type="predicted"/>
<dbReference type="EMBL" id="CAJOBP010068867">
    <property type="protein sequence ID" value="CAF4875841.1"/>
    <property type="molecule type" value="Genomic_DNA"/>
</dbReference>
<dbReference type="InterPro" id="IPR017853">
    <property type="entry name" value="GH"/>
</dbReference>
<keyword evidence="3" id="KW-1185">Reference proteome</keyword>
<dbReference type="PANTHER" id="PTHR10357">
    <property type="entry name" value="ALPHA-AMYLASE FAMILY MEMBER"/>
    <property type="match status" value="1"/>
</dbReference>
<accession>A0A821TJU0</accession>
<evidence type="ECO:0000313" key="3">
    <source>
        <dbReference type="Proteomes" id="UP000663873"/>
    </source>
</evidence>
<dbReference type="Proteomes" id="UP000663873">
    <property type="component" value="Unassembled WGS sequence"/>
</dbReference>
<dbReference type="SUPFAM" id="SSF51445">
    <property type="entry name" value="(Trans)glycosidases"/>
    <property type="match status" value="1"/>
</dbReference>
<gene>
    <name evidence="2" type="ORF">UJA718_LOCUS44479</name>
</gene>
<evidence type="ECO:0000313" key="2">
    <source>
        <dbReference type="EMBL" id="CAF4875841.1"/>
    </source>
</evidence>
<evidence type="ECO:0000259" key="1">
    <source>
        <dbReference type="Pfam" id="PF00128"/>
    </source>
</evidence>
<organism evidence="2 3">
    <name type="scientific">Rotaria socialis</name>
    <dbReference type="NCBI Taxonomy" id="392032"/>
    <lineage>
        <taxon>Eukaryota</taxon>
        <taxon>Metazoa</taxon>
        <taxon>Spiralia</taxon>
        <taxon>Gnathifera</taxon>
        <taxon>Rotifera</taxon>
        <taxon>Eurotatoria</taxon>
        <taxon>Bdelloidea</taxon>
        <taxon>Philodinida</taxon>
        <taxon>Philodinidae</taxon>
        <taxon>Rotaria</taxon>
    </lineage>
</organism>
<dbReference type="Gene3D" id="3.20.20.80">
    <property type="entry name" value="Glycosidases"/>
    <property type="match status" value="1"/>
</dbReference>
<dbReference type="GO" id="GO:0009313">
    <property type="term" value="P:oligosaccharide catabolic process"/>
    <property type="evidence" value="ECO:0007669"/>
    <property type="project" value="TreeGrafter"/>
</dbReference>
<dbReference type="InterPro" id="IPR006047">
    <property type="entry name" value="GH13_cat_dom"/>
</dbReference>
<sequence>DSNGDGVGDIFGMIQRLDHIKNLGADLIWICPIFKSPNDVNAFFF</sequence>
<comment type="caution">
    <text evidence="2">The sequence shown here is derived from an EMBL/GenBank/DDBJ whole genome shotgun (WGS) entry which is preliminary data.</text>
</comment>
<dbReference type="Pfam" id="PF00128">
    <property type="entry name" value="Alpha-amylase"/>
    <property type="match status" value="1"/>
</dbReference>